<dbReference type="RefSeq" id="WP_125876791.1">
    <property type="nucleotide sequence ID" value="NZ_RHQL01000002.1"/>
</dbReference>
<evidence type="ECO:0000313" key="3">
    <source>
        <dbReference type="EMBL" id="RRV13456.1"/>
    </source>
</evidence>
<dbReference type="CDD" id="cd05288">
    <property type="entry name" value="PGDH"/>
    <property type="match status" value="1"/>
</dbReference>
<proteinExistence type="predicted"/>
<sequence>MKTQRVRLTRKPQQALQTSDFVVEQVELDELQDGQLLLRPQYLSLDPYLISFMRNWAGPSRDWSEGIISGRYVAQVVASRAPGFAEGDLVIGEGHWQELDIRPAKAMRALAPSSLLPSLRLGVLGSSGITAWAGVTQVLEARQGQTLVISAASGPVGSVAGQLAKVAGARVVGIAGGAEKCRHVVQQLGFDACVDHRQADFGKLLDAALPDGADLHFESVGAATLDTVLPLMNDFGRVALCGLMQHYQDNHPISLSNFRDLLYKALQLRGFRISDFADRFKEATAVLNSMAEQGQLHYAEVITHGLEQAPAAYVAMTQGQGIGKHLVHLG</sequence>
<dbReference type="InterPro" id="IPR020843">
    <property type="entry name" value="ER"/>
</dbReference>
<dbReference type="InterPro" id="IPR036291">
    <property type="entry name" value="NAD(P)-bd_dom_sf"/>
</dbReference>
<accession>A0A3R8U8B1</accession>
<dbReference type="InterPro" id="IPR013149">
    <property type="entry name" value="ADH-like_C"/>
</dbReference>
<name>A0A3R8U8B1_9GAMM</name>
<protein>
    <submittedName>
        <fullName evidence="3">NADP-dependent oxidoreductase</fullName>
    </submittedName>
</protein>
<evidence type="ECO:0000313" key="4">
    <source>
        <dbReference type="Proteomes" id="UP000276506"/>
    </source>
</evidence>
<dbReference type="PANTHER" id="PTHR43205:SF7">
    <property type="entry name" value="PROSTAGLANDIN REDUCTASE 1"/>
    <property type="match status" value="1"/>
</dbReference>
<dbReference type="Gene3D" id="3.40.50.720">
    <property type="entry name" value="NAD(P)-binding Rossmann-like Domain"/>
    <property type="match status" value="1"/>
</dbReference>
<gene>
    <name evidence="3" type="ORF">EGJ28_07550</name>
</gene>
<dbReference type="Gene3D" id="3.90.180.10">
    <property type="entry name" value="Medium-chain alcohol dehydrogenases, catalytic domain"/>
    <property type="match status" value="1"/>
</dbReference>
<feature type="domain" description="Enoyl reductase (ER)" evidence="2">
    <location>
        <begin position="14"/>
        <end position="327"/>
    </location>
</feature>
<dbReference type="FunFam" id="3.40.50.720:FF:000121">
    <property type="entry name" value="Prostaglandin reductase 2"/>
    <property type="match status" value="1"/>
</dbReference>
<dbReference type="Pfam" id="PF16884">
    <property type="entry name" value="ADH_N_2"/>
    <property type="match status" value="1"/>
</dbReference>
<dbReference type="SUPFAM" id="SSF50129">
    <property type="entry name" value="GroES-like"/>
    <property type="match status" value="1"/>
</dbReference>
<keyword evidence="1" id="KW-0560">Oxidoreductase</keyword>
<dbReference type="PANTHER" id="PTHR43205">
    <property type="entry name" value="PROSTAGLANDIN REDUCTASE"/>
    <property type="match status" value="1"/>
</dbReference>
<comment type="caution">
    <text evidence="3">The sequence shown here is derived from an EMBL/GenBank/DDBJ whole genome shotgun (WGS) entry which is preliminary data.</text>
</comment>
<dbReference type="EMBL" id="RHQL01000002">
    <property type="protein sequence ID" value="RRV13456.1"/>
    <property type="molecule type" value="Genomic_DNA"/>
</dbReference>
<evidence type="ECO:0000259" key="2">
    <source>
        <dbReference type="SMART" id="SM00829"/>
    </source>
</evidence>
<dbReference type="Proteomes" id="UP000276506">
    <property type="component" value="Unassembled WGS sequence"/>
</dbReference>
<dbReference type="InterPro" id="IPR041694">
    <property type="entry name" value="ADH_N_2"/>
</dbReference>
<dbReference type="SUPFAM" id="SSF51735">
    <property type="entry name" value="NAD(P)-binding Rossmann-fold domains"/>
    <property type="match status" value="1"/>
</dbReference>
<dbReference type="InterPro" id="IPR011032">
    <property type="entry name" value="GroES-like_sf"/>
</dbReference>
<organism evidence="3 4">
    <name type="scientific">Stutzerimonas xanthomarina</name>
    <dbReference type="NCBI Taxonomy" id="271420"/>
    <lineage>
        <taxon>Bacteria</taxon>
        <taxon>Pseudomonadati</taxon>
        <taxon>Pseudomonadota</taxon>
        <taxon>Gammaproteobacteria</taxon>
        <taxon>Pseudomonadales</taxon>
        <taxon>Pseudomonadaceae</taxon>
        <taxon>Stutzerimonas</taxon>
    </lineage>
</organism>
<dbReference type="InterPro" id="IPR045010">
    <property type="entry name" value="MDR_fam"/>
</dbReference>
<dbReference type="SMART" id="SM00829">
    <property type="entry name" value="PKS_ER"/>
    <property type="match status" value="1"/>
</dbReference>
<dbReference type="Pfam" id="PF00107">
    <property type="entry name" value="ADH_zinc_N"/>
    <property type="match status" value="1"/>
</dbReference>
<reference evidence="3 4" key="1">
    <citation type="submission" date="2018-10" db="EMBL/GenBank/DDBJ databases">
        <title>Transmission dynamics of multidrug resistant bacteria on intensive care unit surfaces.</title>
        <authorList>
            <person name="D'Souza A.W."/>
            <person name="Potter R.F."/>
            <person name="Wallace M."/>
            <person name="Shupe A."/>
            <person name="Patel S."/>
            <person name="Sun S."/>
            <person name="Gul D."/>
            <person name="Kwon J.H."/>
            <person name="Andleeb S."/>
            <person name="Burnham C.-A.D."/>
            <person name="Dantas G."/>
        </authorList>
    </citation>
    <scope>NUCLEOTIDE SEQUENCE [LARGE SCALE GENOMIC DNA]</scope>
    <source>
        <strain evidence="3 4">PX_177</strain>
    </source>
</reference>
<evidence type="ECO:0000256" key="1">
    <source>
        <dbReference type="ARBA" id="ARBA00023002"/>
    </source>
</evidence>
<dbReference type="AlphaFoldDB" id="A0A3R8U8B1"/>
<dbReference type="GO" id="GO:0016628">
    <property type="term" value="F:oxidoreductase activity, acting on the CH-CH group of donors, NAD or NADP as acceptor"/>
    <property type="evidence" value="ECO:0007669"/>
    <property type="project" value="InterPro"/>
</dbReference>